<accession>A0A1E1MPM7</accession>
<name>A0A1E1MPM7_RHYSE</name>
<evidence type="ECO:0000313" key="2">
    <source>
        <dbReference type="EMBL" id="CZT51001.1"/>
    </source>
</evidence>
<organism evidence="2 3">
    <name type="scientific">Rhynchosporium secalis</name>
    <name type="common">Barley scald fungus</name>
    <dbReference type="NCBI Taxonomy" id="38038"/>
    <lineage>
        <taxon>Eukaryota</taxon>
        <taxon>Fungi</taxon>
        <taxon>Dikarya</taxon>
        <taxon>Ascomycota</taxon>
        <taxon>Pezizomycotina</taxon>
        <taxon>Leotiomycetes</taxon>
        <taxon>Helotiales</taxon>
        <taxon>Ploettnerulaceae</taxon>
        <taxon>Rhynchosporium</taxon>
    </lineage>
</organism>
<proteinExistence type="predicted"/>
<gene>
    <name evidence="2" type="ORF">RSE6_12083</name>
</gene>
<evidence type="ECO:0000256" key="1">
    <source>
        <dbReference type="SAM" id="MobiDB-lite"/>
    </source>
</evidence>
<keyword evidence="3" id="KW-1185">Reference proteome</keyword>
<evidence type="ECO:0000313" key="3">
    <source>
        <dbReference type="Proteomes" id="UP000177625"/>
    </source>
</evidence>
<feature type="compositionally biased region" description="Basic and acidic residues" evidence="1">
    <location>
        <begin position="171"/>
        <end position="197"/>
    </location>
</feature>
<feature type="region of interest" description="Disordered" evidence="1">
    <location>
        <begin position="168"/>
        <end position="197"/>
    </location>
</feature>
<dbReference type="AlphaFoldDB" id="A0A1E1MPM7"/>
<sequence length="310" mass="34907">MTTRSMPTTSEEHQSSQEVTGLVQALAVLTTSSTIMSPRPEVPNGPQDGNSFRMPCLVWWIFLLYNACSSFTHHSRHTCRQSVRKNESQSPHPTYRHVREGRRAQINFKHSTEGTLSDISPSLDDLQTKNTRDLSLTRLDLNARYSNGPTYRDRVHSLGLKRRGKVPSIIGDRDVPKAGHEDIKTRRKPATDKKHPSRMDFPLICPVIVESQQDKTLEKIICGMTAPARWSKNEYANKPAAHGVPHTAPSSGRYGRICRIHLNADRCRASSMQNRPLGEIHAPTPNPLSHNKPSINTRLHDVKILDRLLA</sequence>
<dbReference type="EMBL" id="FJVC01000469">
    <property type="protein sequence ID" value="CZT51001.1"/>
    <property type="molecule type" value="Genomic_DNA"/>
</dbReference>
<reference evidence="3" key="1">
    <citation type="submission" date="2016-03" db="EMBL/GenBank/DDBJ databases">
        <authorList>
            <person name="Guldener U."/>
        </authorList>
    </citation>
    <scope>NUCLEOTIDE SEQUENCE [LARGE SCALE GENOMIC DNA]</scope>
</reference>
<protein>
    <submittedName>
        <fullName evidence="2">Uncharacterized protein</fullName>
    </submittedName>
</protein>
<feature type="region of interest" description="Disordered" evidence="1">
    <location>
        <begin position="276"/>
        <end position="295"/>
    </location>
</feature>
<dbReference type="Proteomes" id="UP000177625">
    <property type="component" value="Unassembled WGS sequence"/>
</dbReference>